<gene>
    <name evidence="5" type="ORF">L0M17_09280</name>
</gene>
<feature type="domain" description="NADP-dependent oxidoreductase" evidence="4">
    <location>
        <begin position="24"/>
        <end position="262"/>
    </location>
</feature>
<dbReference type="PROSITE" id="PS00063">
    <property type="entry name" value="ALDOKETO_REDUCTASE_3"/>
    <property type="match status" value="1"/>
</dbReference>
<dbReference type="RefSeq" id="WP_241053684.1">
    <property type="nucleotide sequence ID" value="NZ_JAKZBV010000001.1"/>
</dbReference>
<dbReference type="CDD" id="cd19071">
    <property type="entry name" value="AKR_AKR1-5-like"/>
    <property type="match status" value="1"/>
</dbReference>
<comment type="similarity">
    <text evidence="1">Belongs to the aldo/keto reductase family.</text>
</comment>
<dbReference type="EMBL" id="JAKZBV010000001">
    <property type="protein sequence ID" value="MCH6470165.1"/>
    <property type="molecule type" value="Genomic_DNA"/>
</dbReference>
<dbReference type="Proteomes" id="UP001202922">
    <property type="component" value="Unassembled WGS sequence"/>
</dbReference>
<dbReference type="SUPFAM" id="SSF51430">
    <property type="entry name" value="NAD(P)-linked oxidoreductase"/>
    <property type="match status" value="1"/>
</dbReference>
<dbReference type="PANTHER" id="PTHR43827:SF3">
    <property type="entry name" value="NADP-DEPENDENT OXIDOREDUCTASE DOMAIN-CONTAINING PROTEIN"/>
    <property type="match status" value="1"/>
</dbReference>
<evidence type="ECO:0000313" key="6">
    <source>
        <dbReference type="Proteomes" id="UP001202922"/>
    </source>
</evidence>
<dbReference type="PANTHER" id="PTHR43827">
    <property type="entry name" value="2,5-DIKETO-D-GLUCONIC ACID REDUCTASE"/>
    <property type="match status" value="1"/>
</dbReference>
<keyword evidence="2" id="KW-0521">NADP</keyword>
<protein>
    <submittedName>
        <fullName evidence="5">Aldo/keto reductase</fullName>
    </submittedName>
</protein>
<evidence type="ECO:0000256" key="1">
    <source>
        <dbReference type="ARBA" id="ARBA00007905"/>
    </source>
</evidence>
<dbReference type="Gene3D" id="3.20.20.100">
    <property type="entry name" value="NADP-dependent oxidoreductase domain"/>
    <property type="match status" value="1"/>
</dbReference>
<proteinExistence type="inferred from homology"/>
<comment type="caution">
    <text evidence="5">The sequence shown here is derived from an EMBL/GenBank/DDBJ whole genome shotgun (WGS) entry which is preliminary data.</text>
</comment>
<keyword evidence="6" id="KW-1185">Reference proteome</keyword>
<accession>A0ABS9U0I8</accession>
<organism evidence="5 6">
    <name type="scientific">Sinomonas terrae</name>
    <dbReference type="NCBI Taxonomy" id="2908838"/>
    <lineage>
        <taxon>Bacteria</taxon>
        <taxon>Bacillati</taxon>
        <taxon>Actinomycetota</taxon>
        <taxon>Actinomycetes</taxon>
        <taxon>Micrococcales</taxon>
        <taxon>Micrococcaceae</taxon>
        <taxon>Sinomonas</taxon>
    </lineage>
</organism>
<sequence>MTQALSTATPTVTLAGGATMPLIGFGTHPLRGQEATDAILQALDLGYRSVDTATRYQNQDAVGEALRQTSIPREEIFVTTKLPPDAVGFERKTLEQSLEALGTQYVDLWLMHWPPGGSPGAGSWREFLRAREEGLVRAIGVSNYQIRLLDALKRETGEYPEVAQLQWSPVHFSERYLTACRERGVVVGAHSPLRSARLDDPVLTETAQAHGATPTQVIIRWDVQHGVAVVPKSAHRDRMLSNLDVMRFTLSEDEMNALDALSELE</sequence>
<dbReference type="InterPro" id="IPR018170">
    <property type="entry name" value="Aldo/ket_reductase_CS"/>
</dbReference>
<evidence type="ECO:0000256" key="3">
    <source>
        <dbReference type="ARBA" id="ARBA00023002"/>
    </source>
</evidence>
<dbReference type="Pfam" id="PF00248">
    <property type="entry name" value="Aldo_ket_red"/>
    <property type="match status" value="1"/>
</dbReference>
<reference evidence="5 6" key="1">
    <citation type="submission" date="2022-03" db="EMBL/GenBank/DDBJ databases">
        <title>Sinomonas sp. isolated from a soil.</title>
        <authorList>
            <person name="Han J."/>
            <person name="Kim D.-U."/>
        </authorList>
    </citation>
    <scope>NUCLEOTIDE SEQUENCE [LARGE SCALE GENOMIC DNA]</scope>
    <source>
        <strain evidence="5 6">5-5</strain>
    </source>
</reference>
<dbReference type="PIRSF" id="PIRSF000097">
    <property type="entry name" value="AKR"/>
    <property type="match status" value="1"/>
</dbReference>
<dbReference type="InterPro" id="IPR036812">
    <property type="entry name" value="NAD(P)_OxRdtase_dom_sf"/>
</dbReference>
<dbReference type="PROSITE" id="PS00798">
    <property type="entry name" value="ALDOKETO_REDUCTASE_1"/>
    <property type="match status" value="1"/>
</dbReference>
<name>A0ABS9U0I8_9MICC</name>
<keyword evidence="3" id="KW-0560">Oxidoreductase</keyword>
<dbReference type="PRINTS" id="PR00069">
    <property type="entry name" value="ALDKETRDTASE"/>
</dbReference>
<dbReference type="InterPro" id="IPR023210">
    <property type="entry name" value="NADP_OxRdtase_dom"/>
</dbReference>
<evidence type="ECO:0000313" key="5">
    <source>
        <dbReference type="EMBL" id="MCH6470165.1"/>
    </source>
</evidence>
<dbReference type="InterPro" id="IPR020471">
    <property type="entry name" value="AKR"/>
</dbReference>
<evidence type="ECO:0000259" key="4">
    <source>
        <dbReference type="Pfam" id="PF00248"/>
    </source>
</evidence>
<dbReference type="PROSITE" id="PS00062">
    <property type="entry name" value="ALDOKETO_REDUCTASE_2"/>
    <property type="match status" value="1"/>
</dbReference>
<evidence type="ECO:0000256" key="2">
    <source>
        <dbReference type="ARBA" id="ARBA00022857"/>
    </source>
</evidence>